<evidence type="ECO:0000256" key="1">
    <source>
        <dbReference type="SAM" id="SignalP"/>
    </source>
</evidence>
<reference evidence="2 3" key="1">
    <citation type="journal article" date="2016" name="Sci. Rep.">
        <title>Peltaster fructicola genome reveals evolution from an invasive phytopathogen to an ectophytic parasite.</title>
        <authorList>
            <person name="Xu C."/>
            <person name="Chen H."/>
            <person name="Gleason M.L."/>
            <person name="Xu J.R."/>
            <person name="Liu H."/>
            <person name="Zhang R."/>
            <person name="Sun G."/>
        </authorList>
    </citation>
    <scope>NUCLEOTIDE SEQUENCE [LARGE SCALE GENOMIC DNA]</scope>
    <source>
        <strain evidence="2 3">LNHT1506</strain>
    </source>
</reference>
<accession>A0A6H0XM21</accession>
<sequence length="192" mass="21151">MRQLSSLYLIIALLSSIVTAIETSKRVDVYAWPLSDQKAQLLAGIEYNSTTATIQSSHAPRISTNEKIVRVGFYQHGTGAWSGIATAAESFDLKKERVILLNLDSDAVVYHVGLRAFEKPQTQKGASQADLRAEVVPLHATPEVRLNKPIVLDATGQLEAPPEKTFLQKYWWAIGAFLLLQVFLSGGSDKKE</sequence>
<dbReference type="Proteomes" id="UP000503462">
    <property type="component" value="Chromosome 1"/>
</dbReference>
<dbReference type="AlphaFoldDB" id="A0A6H0XM21"/>
<protein>
    <recommendedName>
        <fullName evidence="4">ER membrane protein complex subunit 10</fullName>
    </recommendedName>
</protein>
<proteinExistence type="predicted"/>
<keyword evidence="3" id="KW-1185">Reference proteome</keyword>
<evidence type="ECO:0000313" key="3">
    <source>
        <dbReference type="Proteomes" id="UP000503462"/>
    </source>
</evidence>
<dbReference type="OrthoDB" id="1894652at2759"/>
<name>A0A6H0XM21_9PEZI</name>
<feature type="chain" id="PRO_5026342570" description="ER membrane protein complex subunit 10" evidence="1">
    <location>
        <begin position="21"/>
        <end position="192"/>
    </location>
</feature>
<evidence type="ECO:0008006" key="4">
    <source>
        <dbReference type="Google" id="ProtNLM"/>
    </source>
</evidence>
<evidence type="ECO:0000313" key="2">
    <source>
        <dbReference type="EMBL" id="QIW95773.1"/>
    </source>
</evidence>
<feature type="signal peptide" evidence="1">
    <location>
        <begin position="1"/>
        <end position="20"/>
    </location>
</feature>
<gene>
    <name evidence="2" type="ORF">AMS68_001291</name>
</gene>
<keyword evidence="1" id="KW-0732">Signal</keyword>
<organism evidence="2 3">
    <name type="scientific">Peltaster fructicola</name>
    <dbReference type="NCBI Taxonomy" id="286661"/>
    <lineage>
        <taxon>Eukaryota</taxon>
        <taxon>Fungi</taxon>
        <taxon>Dikarya</taxon>
        <taxon>Ascomycota</taxon>
        <taxon>Pezizomycotina</taxon>
        <taxon>Dothideomycetes</taxon>
        <taxon>Dothideomycetes incertae sedis</taxon>
        <taxon>Peltaster</taxon>
    </lineage>
</organism>
<dbReference type="EMBL" id="CP051139">
    <property type="protein sequence ID" value="QIW95773.1"/>
    <property type="molecule type" value="Genomic_DNA"/>
</dbReference>
<dbReference type="PANTHER" id="PTHR39219:SF1">
    <property type="entry name" value="ER MEMBRANE PROTEIN COMPLEX SUBUNIT 10"/>
    <property type="match status" value="1"/>
</dbReference>
<dbReference type="PANTHER" id="PTHR39219">
    <property type="entry name" value="ER MEMBRANE PROTEIN COMPLEX SUBUNIT 10"/>
    <property type="match status" value="1"/>
</dbReference>